<proteinExistence type="predicted"/>
<dbReference type="EMBL" id="JAAEJV010000081">
    <property type="protein sequence ID" value="MBF5060145.1"/>
    <property type="molecule type" value="Genomic_DNA"/>
</dbReference>
<dbReference type="SUPFAM" id="SSF53850">
    <property type="entry name" value="Periplasmic binding protein-like II"/>
    <property type="match status" value="1"/>
</dbReference>
<keyword evidence="3" id="KW-1185">Reference proteome</keyword>
<dbReference type="InterPro" id="IPR000914">
    <property type="entry name" value="SBP_5_dom"/>
</dbReference>
<accession>A0ABS0B3H3</accession>
<reference evidence="2 3" key="1">
    <citation type="submission" date="2020-01" db="EMBL/GenBank/DDBJ databases">
        <title>Draft genome sequence of Cand. Neptunochlamydia vexilliferae K9.</title>
        <authorList>
            <person name="Schulz F."/>
            <person name="Koestlbacher S."/>
            <person name="Wascher F."/>
            <person name="Pizzetti I."/>
            <person name="Horn M."/>
        </authorList>
    </citation>
    <scope>NUCLEOTIDE SEQUENCE [LARGE SCALE GENOMIC DNA]</scope>
    <source>
        <strain evidence="2 3">K9</strain>
    </source>
</reference>
<dbReference type="Proteomes" id="UP001194714">
    <property type="component" value="Unassembled WGS sequence"/>
</dbReference>
<protein>
    <submittedName>
        <fullName evidence="2">Oligopeptide-binding protein OppA</fullName>
    </submittedName>
</protein>
<dbReference type="Gene3D" id="3.90.76.10">
    <property type="entry name" value="Dipeptide-binding Protein, Domain 1"/>
    <property type="match status" value="1"/>
</dbReference>
<dbReference type="RefSeq" id="WP_194848474.1">
    <property type="nucleotide sequence ID" value="NZ_JAAEJV010000081.1"/>
</dbReference>
<name>A0ABS0B3H3_9BACT</name>
<comment type="caution">
    <text evidence="2">The sequence shown here is derived from an EMBL/GenBank/DDBJ whole genome shotgun (WGS) entry which is preliminary data.</text>
</comment>
<sequence length="527" mass="60064">MRLLLIPLLVFALTGCKRGASPSSQDNRQQITINIKSEPQTLDPRKARALTDINLIRMFMDGLTRIDKMGNPSLALAKKVDVSADKKTYTFTLRDCKWSNGDKVTAQDFAYAWKKSLTPSFNAPNANMLYVIKNAKEAKLGNLPLSLVGIEVRDEKTLVVTLNHPTPYFLELTANPIYFPVNSHVDRANSHWAEKEITYVGNGPFLLQDWKHHNAIEAKKNNGYWDQRSVSLSGLKMVMMNEGSDFNIFDSNDLSWEGSPFSRIPVDALETLKSINKLHSTPVLATKWIRINIEKAPFESNKLRKALALAINRKSIVEHVTQGKQLPATGIVPSSMGLQQTPYFEDGDVETAQKLFNEALNEMGIPSRRFPQITLTFASSQRSRILAQAIQSQWREAFGIEVKLEPAEHKVFFDRISKKDYTLALSDWLADFNDPINFLEVFKTKHCGTNNTNWESLRYYELLEASLDYTDIEARKEFLRKSEAIIMDEMPVIPIFYFTMLYVQDDHLKDVVLTTMGNIDFKWAHVE</sequence>
<dbReference type="Gene3D" id="3.40.190.10">
    <property type="entry name" value="Periplasmic binding protein-like II"/>
    <property type="match status" value="1"/>
</dbReference>
<feature type="domain" description="Solute-binding protein family 5" evidence="1">
    <location>
        <begin position="72"/>
        <end position="445"/>
    </location>
</feature>
<dbReference type="PROSITE" id="PS51257">
    <property type="entry name" value="PROKAR_LIPOPROTEIN"/>
    <property type="match status" value="1"/>
</dbReference>
<dbReference type="InterPro" id="IPR039424">
    <property type="entry name" value="SBP_5"/>
</dbReference>
<dbReference type="PANTHER" id="PTHR30290:SF79">
    <property type="entry name" value="DIPEPTIDE-BINDING PROTEIN DPPE"/>
    <property type="match status" value="1"/>
</dbReference>
<organism evidence="2 3">
    <name type="scientific">Candidatus Neptunichlamydia vexilliferae</name>
    <dbReference type="NCBI Taxonomy" id="1651774"/>
    <lineage>
        <taxon>Bacteria</taxon>
        <taxon>Pseudomonadati</taxon>
        <taxon>Chlamydiota</taxon>
        <taxon>Chlamydiia</taxon>
        <taxon>Parachlamydiales</taxon>
        <taxon>Simkaniaceae</taxon>
        <taxon>Candidatus Neptunichlamydia</taxon>
    </lineage>
</organism>
<evidence type="ECO:0000313" key="3">
    <source>
        <dbReference type="Proteomes" id="UP001194714"/>
    </source>
</evidence>
<dbReference type="InterPro" id="IPR030678">
    <property type="entry name" value="Peptide/Ni-bd"/>
</dbReference>
<dbReference type="PANTHER" id="PTHR30290">
    <property type="entry name" value="PERIPLASMIC BINDING COMPONENT OF ABC TRANSPORTER"/>
    <property type="match status" value="1"/>
</dbReference>
<dbReference type="Gene3D" id="3.10.105.10">
    <property type="entry name" value="Dipeptide-binding Protein, Domain 3"/>
    <property type="match status" value="1"/>
</dbReference>
<evidence type="ECO:0000259" key="1">
    <source>
        <dbReference type="Pfam" id="PF00496"/>
    </source>
</evidence>
<dbReference type="CDD" id="cd08504">
    <property type="entry name" value="PBP2_OppA"/>
    <property type="match status" value="1"/>
</dbReference>
<dbReference type="Pfam" id="PF00496">
    <property type="entry name" value="SBP_bac_5"/>
    <property type="match status" value="1"/>
</dbReference>
<dbReference type="PIRSF" id="PIRSF002741">
    <property type="entry name" value="MppA"/>
    <property type="match status" value="1"/>
</dbReference>
<gene>
    <name evidence="2" type="ORF">NEPTK9_001675</name>
</gene>
<evidence type="ECO:0000313" key="2">
    <source>
        <dbReference type="EMBL" id="MBF5060145.1"/>
    </source>
</evidence>